<feature type="compositionally biased region" description="Pro residues" evidence="9">
    <location>
        <begin position="10"/>
        <end position="19"/>
    </location>
</feature>
<dbReference type="PANTHER" id="PTHR42902:SF1">
    <property type="entry name" value="MALATE SYNTHASE 1-RELATED"/>
    <property type="match status" value="1"/>
</dbReference>
<dbReference type="Proteomes" id="UP000000657">
    <property type="component" value="Chromosome"/>
</dbReference>
<dbReference type="FunFam" id="1.20.1220.12:FF:000001">
    <property type="entry name" value="Malate synthase"/>
    <property type="match status" value="1"/>
</dbReference>
<dbReference type="GO" id="GO:0006097">
    <property type="term" value="P:glyoxylate cycle"/>
    <property type="evidence" value="ECO:0007669"/>
    <property type="project" value="UniProtKB-KW"/>
</dbReference>
<sequence>MTPSRCAVPPRKPSSPRPAPARGTEMPAPRGGRIEVIGEPGEPRERFREILTPQALEFLIALDTVFAARWAGLLAARRERRLLLASGAAVLDFLPETAAIRADESWRVAGAAPGLTDRRVEIIAPTQRTATVTALNSGARVWLADFADTTAPTWFNVIAGQLNLLDAIEGRLEVTTPTGRRHRVGPDPATIVVRPRGWHLSEHHLLIDGRPMSASLVDFGLYFFHCARRQLARGSGPYFCLPKLEGHREARLWNDVFVFAQQRLGLAQGTIRATVPIETVPAAFEMEEILYELREHCAGLNAAGRWDYVFSLLKTVGARGEAFVLPDRDQLTMTAPFLRAHTALLVRTCHRRGAHAIGATAAFVPGRDPEVDARALDQLRRDTQRDADDGFDGSSVAHPGLVAVCEAAFDARLDARLGAVPRQRDRPRPDDEPVTAADLLDVASAAGTVTEAGLRGSIAVALRYLDAWLRGTGAVAIFDVMTDAATAELARCQVWQWIHHGTRLADGRPVTRELAERLLAEELTVLCAERGSAPNRLDEAREVFVETALGETLPEFFTTVAYTDYLTKRPRALVRL</sequence>
<dbReference type="EMBL" id="CT573213">
    <property type="protein sequence ID" value="CAJ61005.1"/>
    <property type="molecule type" value="Genomic_DNA"/>
</dbReference>
<dbReference type="AlphaFoldDB" id="Q0RN84"/>
<dbReference type="STRING" id="326424.FRAAL2356"/>
<evidence type="ECO:0000259" key="11">
    <source>
        <dbReference type="Pfam" id="PF20656"/>
    </source>
</evidence>
<dbReference type="Gene3D" id="1.20.1220.12">
    <property type="entry name" value="Malate synthase, domain III"/>
    <property type="match status" value="1"/>
</dbReference>
<accession>Q0RN84</accession>
<evidence type="ECO:0000256" key="1">
    <source>
        <dbReference type="ARBA" id="ARBA00006394"/>
    </source>
</evidence>
<dbReference type="Gene3D" id="3.20.20.360">
    <property type="entry name" value="Malate synthase, domain 3"/>
    <property type="match status" value="1"/>
</dbReference>
<feature type="domain" description="Malate synthase N-terminal" evidence="11">
    <location>
        <begin position="44"/>
        <end position="98"/>
    </location>
</feature>
<evidence type="ECO:0000256" key="4">
    <source>
        <dbReference type="ARBA" id="ARBA00022532"/>
    </source>
</evidence>
<dbReference type="InterPro" id="IPR006252">
    <property type="entry name" value="Malate_synthA"/>
</dbReference>
<dbReference type="Pfam" id="PF20656">
    <property type="entry name" value="MS_N"/>
    <property type="match status" value="1"/>
</dbReference>
<dbReference type="InterPro" id="IPR048356">
    <property type="entry name" value="MS_N"/>
</dbReference>
<evidence type="ECO:0000256" key="7">
    <source>
        <dbReference type="ARBA" id="ARBA00068441"/>
    </source>
</evidence>
<dbReference type="GO" id="GO:0004474">
    <property type="term" value="F:malate synthase activity"/>
    <property type="evidence" value="ECO:0007669"/>
    <property type="project" value="UniProtKB-EC"/>
</dbReference>
<reference evidence="13 14" key="1">
    <citation type="journal article" date="2007" name="Genome Res.">
        <title>Genome characteristics of facultatively symbiotic Frankia sp. strains reflect host range and host plant biogeography.</title>
        <authorList>
            <person name="Normand P."/>
            <person name="Lapierre P."/>
            <person name="Tisa L.S."/>
            <person name="Gogarten J.P."/>
            <person name="Alloisio N."/>
            <person name="Bagnarol E."/>
            <person name="Bassi C.A."/>
            <person name="Berry A.M."/>
            <person name="Bickhart D.M."/>
            <person name="Choisne N."/>
            <person name="Couloux A."/>
            <person name="Cournoyer B."/>
            <person name="Cruveiller S."/>
            <person name="Daubin V."/>
            <person name="Demange N."/>
            <person name="Francino M.P."/>
            <person name="Goltsman E."/>
            <person name="Huang Y."/>
            <person name="Kopp O.R."/>
            <person name="Labarre L."/>
            <person name="Lapidus A."/>
            <person name="Lavire C."/>
            <person name="Marechal J."/>
            <person name="Martinez M."/>
            <person name="Mastronunzio J.E."/>
            <person name="Mullin B.C."/>
            <person name="Niemann J."/>
            <person name="Pujic P."/>
            <person name="Rawnsley T."/>
            <person name="Rouy Z."/>
            <person name="Schenowitz C."/>
            <person name="Sellstedt A."/>
            <person name="Tavares F."/>
            <person name="Tomkins J.P."/>
            <person name="Vallenet D."/>
            <person name="Valverde C."/>
            <person name="Wall L.G."/>
            <person name="Wang Y."/>
            <person name="Medigue C."/>
            <person name="Benson D.R."/>
        </authorList>
    </citation>
    <scope>NUCLEOTIDE SEQUENCE [LARGE SCALE GENOMIC DNA]</scope>
    <source>
        <strain evidence="14">DSM 45986 / CECT 9034 / ACN14a</strain>
    </source>
</reference>
<dbReference type="GO" id="GO:0005737">
    <property type="term" value="C:cytoplasm"/>
    <property type="evidence" value="ECO:0007669"/>
    <property type="project" value="TreeGrafter"/>
</dbReference>
<organism evidence="13 14">
    <name type="scientific">Frankia alni (strain DSM 45986 / CECT 9034 / ACN14a)</name>
    <dbReference type="NCBI Taxonomy" id="326424"/>
    <lineage>
        <taxon>Bacteria</taxon>
        <taxon>Bacillati</taxon>
        <taxon>Actinomycetota</taxon>
        <taxon>Actinomycetes</taxon>
        <taxon>Frankiales</taxon>
        <taxon>Frankiaceae</taxon>
        <taxon>Frankia</taxon>
    </lineage>
</organism>
<evidence type="ECO:0000256" key="5">
    <source>
        <dbReference type="ARBA" id="ARBA00022679"/>
    </source>
</evidence>
<evidence type="ECO:0000259" key="10">
    <source>
        <dbReference type="Pfam" id="PF01274"/>
    </source>
</evidence>
<comment type="similarity">
    <text evidence="1">Belongs to the malate synthase family.</text>
</comment>
<evidence type="ECO:0000256" key="9">
    <source>
        <dbReference type="SAM" id="MobiDB-lite"/>
    </source>
</evidence>
<keyword evidence="3" id="KW-0329">Glyoxylate bypass</keyword>
<evidence type="ECO:0000313" key="13">
    <source>
        <dbReference type="EMBL" id="CAJ61005.1"/>
    </source>
</evidence>
<dbReference type="HOGENOM" id="CLU_018928_3_0_11"/>
<dbReference type="KEGG" id="fal:FRAAL2356"/>
<feature type="domain" description="Malate synthase C-terminal" evidence="12">
    <location>
        <begin position="449"/>
        <end position="564"/>
    </location>
</feature>
<dbReference type="SUPFAM" id="SSF51645">
    <property type="entry name" value="Malate synthase G"/>
    <property type="match status" value="1"/>
</dbReference>
<dbReference type="InterPro" id="IPR046363">
    <property type="entry name" value="MS_N_TIM-barrel_dom"/>
</dbReference>
<keyword evidence="4" id="KW-0816">Tricarboxylic acid cycle</keyword>
<comment type="catalytic activity">
    <reaction evidence="6">
        <text>glyoxylate + acetyl-CoA + H2O = (S)-malate + CoA + H(+)</text>
        <dbReference type="Rhea" id="RHEA:18181"/>
        <dbReference type="ChEBI" id="CHEBI:15377"/>
        <dbReference type="ChEBI" id="CHEBI:15378"/>
        <dbReference type="ChEBI" id="CHEBI:15589"/>
        <dbReference type="ChEBI" id="CHEBI:36655"/>
        <dbReference type="ChEBI" id="CHEBI:57287"/>
        <dbReference type="ChEBI" id="CHEBI:57288"/>
        <dbReference type="EC" id="2.3.3.9"/>
    </reaction>
</comment>
<keyword evidence="14" id="KW-1185">Reference proteome</keyword>
<feature type="region of interest" description="Disordered" evidence="9">
    <location>
        <begin position="1"/>
        <end position="38"/>
    </location>
</feature>
<evidence type="ECO:0000259" key="12">
    <source>
        <dbReference type="Pfam" id="PF20659"/>
    </source>
</evidence>
<evidence type="ECO:0000256" key="8">
    <source>
        <dbReference type="PIRSR" id="PIRSR001363-1"/>
    </source>
</evidence>
<dbReference type="NCBIfam" id="TIGR01344">
    <property type="entry name" value="malate_syn_A"/>
    <property type="match status" value="1"/>
</dbReference>
<evidence type="ECO:0000256" key="2">
    <source>
        <dbReference type="ARBA" id="ARBA00012636"/>
    </source>
</evidence>
<protein>
    <recommendedName>
        <fullName evidence="7">Malate synthase</fullName>
        <ecNumber evidence="2">2.3.3.9</ecNumber>
    </recommendedName>
</protein>
<keyword evidence="13" id="KW-0012">Acyltransferase</keyword>
<dbReference type="FunFam" id="3.20.20.360:FF:000001">
    <property type="entry name" value="Malate synthase"/>
    <property type="match status" value="1"/>
</dbReference>
<dbReference type="EC" id="2.3.3.9" evidence="2"/>
<dbReference type="PIRSF" id="PIRSF001363">
    <property type="entry name" value="Malate_synth"/>
    <property type="match status" value="1"/>
</dbReference>
<dbReference type="GO" id="GO:0006099">
    <property type="term" value="P:tricarboxylic acid cycle"/>
    <property type="evidence" value="ECO:0007669"/>
    <property type="project" value="UniProtKB-KW"/>
</dbReference>
<name>Q0RN84_FRAAA</name>
<feature type="domain" description="Malate synthase TIM barrel" evidence="10">
    <location>
        <begin position="190"/>
        <end position="441"/>
    </location>
</feature>
<dbReference type="InterPro" id="IPR001465">
    <property type="entry name" value="Malate_synthase_TIM"/>
</dbReference>
<dbReference type="InterPro" id="IPR048355">
    <property type="entry name" value="MS_C"/>
</dbReference>
<dbReference type="PANTHER" id="PTHR42902">
    <property type="entry name" value="MALATE SYNTHASE"/>
    <property type="match status" value="1"/>
</dbReference>
<feature type="active site" description="Proton donor" evidence="8">
    <location>
        <position position="483"/>
    </location>
</feature>
<dbReference type="eggNOG" id="COG2225">
    <property type="taxonomic scope" value="Bacteria"/>
</dbReference>
<dbReference type="InterPro" id="IPR011076">
    <property type="entry name" value="Malate_synth_sf"/>
</dbReference>
<dbReference type="InterPro" id="IPR044856">
    <property type="entry name" value="Malate_synth_C_sf"/>
</dbReference>
<evidence type="ECO:0000256" key="6">
    <source>
        <dbReference type="ARBA" id="ARBA00047918"/>
    </source>
</evidence>
<proteinExistence type="inferred from homology"/>
<evidence type="ECO:0000313" key="14">
    <source>
        <dbReference type="Proteomes" id="UP000000657"/>
    </source>
</evidence>
<evidence type="ECO:0000256" key="3">
    <source>
        <dbReference type="ARBA" id="ARBA00022435"/>
    </source>
</evidence>
<dbReference type="Pfam" id="PF20659">
    <property type="entry name" value="MS_C"/>
    <property type="match status" value="1"/>
</dbReference>
<gene>
    <name evidence="13" type="primary">aceB</name>
    <name evidence="13" type="ordered locus">FRAAL2356</name>
</gene>
<dbReference type="Pfam" id="PF01274">
    <property type="entry name" value="MS_TIM-barrel"/>
    <property type="match status" value="1"/>
</dbReference>
<feature type="active site" description="Proton acceptor" evidence="8">
    <location>
        <position position="194"/>
    </location>
</feature>
<keyword evidence="5 13" id="KW-0808">Transferase</keyword>